<evidence type="ECO:0000313" key="2">
    <source>
        <dbReference type="Proteomes" id="UP000447355"/>
    </source>
</evidence>
<organism evidence="1 2">
    <name type="scientific">Duganella vulcania</name>
    <dbReference type="NCBI Taxonomy" id="2692166"/>
    <lineage>
        <taxon>Bacteria</taxon>
        <taxon>Pseudomonadati</taxon>
        <taxon>Pseudomonadota</taxon>
        <taxon>Betaproteobacteria</taxon>
        <taxon>Burkholderiales</taxon>
        <taxon>Oxalobacteraceae</taxon>
        <taxon>Telluria group</taxon>
        <taxon>Duganella</taxon>
    </lineage>
</organism>
<protein>
    <submittedName>
        <fullName evidence="1">Uncharacterized protein</fullName>
    </submittedName>
</protein>
<evidence type="ECO:0000313" key="1">
    <source>
        <dbReference type="EMBL" id="MYM92694.1"/>
    </source>
</evidence>
<dbReference type="Proteomes" id="UP000447355">
    <property type="component" value="Unassembled WGS sequence"/>
</dbReference>
<reference evidence="1" key="1">
    <citation type="submission" date="2019-12" db="EMBL/GenBank/DDBJ databases">
        <title>Novel species isolated from a subtropical stream in China.</title>
        <authorList>
            <person name="Lu H."/>
        </authorList>
    </citation>
    <scope>NUCLEOTIDE SEQUENCE [LARGE SCALE GENOMIC DNA]</scope>
    <source>
        <strain evidence="1">FT81W</strain>
    </source>
</reference>
<dbReference type="AlphaFoldDB" id="A0A845GEH0"/>
<comment type="caution">
    <text evidence="1">The sequence shown here is derived from an EMBL/GenBank/DDBJ whole genome shotgun (WGS) entry which is preliminary data.</text>
</comment>
<dbReference type="EMBL" id="WWCX01000001">
    <property type="protein sequence ID" value="MYM92694.1"/>
    <property type="molecule type" value="Genomic_DNA"/>
</dbReference>
<name>A0A845GEH0_9BURK</name>
<sequence>MDKSKGESGVLVVERWAVSRQPRNCSFRCSEVNQVQCDLLPDLNLHPLKKLLGCRAIASAKVDWPVLRLLPELPIEYAESTVLRAGDDYHVDIGGHY</sequence>
<gene>
    <name evidence="1" type="ORF">GTP90_02330</name>
</gene>
<dbReference type="RefSeq" id="WP_161081952.1">
    <property type="nucleotide sequence ID" value="NZ_WWCX01000001.1"/>
</dbReference>
<proteinExistence type="predicted"/>
<accession>A0A845GEH0</accession>